<feature type="region of interest" description="Disordered" evidence="3">
    <location>
        <begin position="1"/>
        <end position="36"/>
    </location>
</feature>
<name>A0A2T6AG31_9RHOB</name>
<evidence type="ECO:0000256" key="2">
    <source>
        <dbReference type="ARBA" id="ARBA00022840"/>
    </source>
</evidence>
<reference evidence="4 5" key="1">
    <citation type="submission" date="2018-04" db="EMBL/GenBank/DDBJ databases">
        <title>Genomic Encyclopedia of Archaeal and Bacterial Type Strains, Phase II (KMG-II): from individual species to whole genera.</title>
        <authorList>
            <person name="Goeker M."/>
        </authorList>
    </citation>
    <scope>NUCLEOTIDE SEQUENCE [LARGE SCALE GENOMIC DNA]</scope>
    <source>
        <strain evidence="4 5">DSM 29329</strain>
    </source>
</reference>
<gene>
    <name evidence="4" type="ORF">C8N44_12568</name>
</gene>
<proteinExistence type="predicted"/>
<keyword evidence="2" id="KW-0067">ATP-binding</keyword>
<dbReference type="Gene3D" id="3.40.50.300">
    <property type="entry name" value="P-loop containing nucleotide triphosphate hydrolases"/>
    <property type="match status" value="1"/>
</dbReference>
<dbReference type="AlphaFoldDB" id="A0A2T6AG31"/>
<dbReference type="InterPro" id="IPR027417">
    <property type="entry name" value="P-loop_NTPase"/>
</dbReference>
<sequence>MERLQAAINKARNNQGETARTTRARPVPAQPRDDTSEAWEALPEAQLTPKLLRRNRIVTSEAGPEATPFDMLRTRTLRHMQEQGWRRLAITSPTPACGKSTVTLNLALSIARQSAAKAIEIEMDMRRPSQNQLLGLRGQRDQNGPGVPELLTGDANFADVGFRYGPGLALATGNAPVANASDILLDDRIGQTLDSIEQAYQPQLMLFDMSPLLVSDDTMAFMRHVDCVLIVAAAERSSVTEIDRCERELASQTSVLGVVLNKSRFSTSEYGGYGDYSYGYGDAKR</sequence>
<evidence type="ECO:0000256" key="1">
    <source>
        <dbReference type="ARBA" id="ARBA00022741"/>
    </source>
</evidence>
<dbReference type="InterPro" id="IPR005702">
    <property type="entry name" value="Wzc-like_C"/>
</dbReference>
<feature type="compositionally biased region" description="Polar residues" evidence="3">
    <location>
        <begin position="11"/>
        <end position="21"/>
    </location>
</feature>
<dbReference type="SUPFAM" id="SSF52540">
    <property type="entry name" value="P-loop containing nucleoside triphosphate hydrolases"/>
    <property type="match status" value="1"/>
</dbReference>
<keyword evidence="1" id="KW-0547">Nucleotide-binding</keyword>
<evidence type="ECO:0000313" key="4">
    <source>
        <dbReference type="EMBL" id="PTX42772.1"/>
    </source>
</evidence>
<dbReference type="InterPro" id="IPR050445">
    <property type="entry name" value="Bact_polysacc_biosynth/exp"/>
</dbReference>
<dbReference type="Proteomes" id="UP000244069">
    <property type="component" value="Unassembled WGS sequence"/>
</dbReference>
<dbReference type="EMBL" id="QBKN01000025">
    <property type="protein sequence ID" value="PTX42772.1"/>
    <property type="molecule type" value="Genomic_DNA"/>
</dbReference>
<evidence type="ECO:0000313" key="5">
    <source>
        <dbReference type="Proteomes" id="UP000244069"/>
    </source>
</evidence>
<organism evidence="4 5">
    <name type="scientific">Allosediminivita pacifica</name>
    <dbReference type="NCBI Taxonomy" id="1267769"/>
    <lineage>
        <taxon>Bacteria</taxon>
        <taxon>Pseudomonadati</taxon>
        <taxon>Pseudomonadota</taxon>
        <taxon>Alphaproteobacteria</taxon>
        <taxon>Rhodobacterales</taxon>
        <taxon>Paracoccaceae</taxon>
        <taxon>Allosediminivita</taxon>
    </lineage>
</organism>
<protein>
    <submittedName>
        <fullName evidence="4">Mrp family chromosome partitioning ATPase</fullName>
    </submittedName>
</protein>
<dbReference type="CDD" id="cd05387">
    <property type="entry name" value="BY-kinase"/>
    <property type="match status" value="1"/>
</dbReference>
<dbReference type="PANTHER" id="PTHR32309:SF31">
    <property type="entry name" value="CAPSULAR EXOPOLYSACCHARIDE FAMILY"/>
    <property type="match status" value="1"/>
</dbReference>
<keyword evidence="5" id="KW-1185">Reference proteome</keyword>
<comment type="caution">
    <text evidence="4">The sequence shown here is derived from an EMBL/GenBank/DDBJ whole genome shotgun (WGS) entry which is preliminary data.</text>
</comment>
<accession>A0A2T6AG31</accession>
<dbReference type="RefSeq" id="WP_107978084.1">
    <property type="nucleotide sequence ID" value="NZ_BMEZ01000008.1"/>
</dbReference>
<dbReference type="PANTHER" id="PTHR32309">
    <property type="entry name" value="TYROSINE-PROTEIN KINASE"/>
    <property type="match status" value="1"/>
</dbReference>
<evidence type="ECO:0000256" key="3">
    <source>
        <dbReference type="SAM" id="MobiDB-lite"/>
    </source>
</evidence>
<dbReference type="OrthoDB" id="9775724at2"/>